<dbReference type="EMBL" id="MNYI01000147">
    <property type="protein sequence ID" value="OIP39496.1"/>
    <property type="molecule type" value="Genomic_DNA"/>
</dbReference>
<comment type="cofactor">
    <cofactor evidence="1">
        <name>[4Fe-4S] cluster</name>
        <dbReference type="ChEBI" id="CHEBI:49883"/>
    </cofactor>
</comment>
<dbReference type="STRING" id="1817895.AUJ95_05495"/>
<dbReference type="GO" id="GO:0031419">
    <property type="term" value="F:cobalamin binding"/>
    <property type="evidence" value="ECO:0007669"/>
    <property type="project" value="InterPro"/>
</dbReference>
<dbReference type="InterPro" id="IPR051198">
    <property type="entry name" value="BchE-like"/>
</dbReference>
<dbReference type="AlphaFoldDB" id="A0A1J5E9Z1"/>
<proteinExistence type="predicted"/>
<evidence type="ECO:0000259" key="7">
    <source>
        <dbReference type="PROSITE" id="PS51918"/>
    </source>
</evidence>
<evidence type="ECO:0000313" key="8">
    <source>
        <dbReference type="EMBL" id="OIP39496.1"/>
    </source>
</evidence>
<dbReference type="Pfam" id="PF02310">
    <property type="entry name" value="B12-binding"/>
    <property type="match status" value="1"/>
</dbReference>
<evidence type="ECO:0000256" key="5">
    <source>
        <dbReference type="ARBA" id="ARBA00023014"/>
    </source>
</evidence>
<evidence type="ECO:0000313" key="9">
    <source>
        <dbReference type="Proteomes" id="UP000183085"/>
    </source>
</evidence>
<dbReference type="InterPro" id="IPR023404">
    <property type="entry name" value="rSAM_horseshoe"/>
</dbReference>
<keyword evidence="5" id="KW-0411">Iron-sulfur</keyword>
<gene>
    <name evidence="8" type="ORF">AUJ95_05495</name>
</gene>
<sequence length="491" mass="56221">MKVFLINPPSLDKVKVVREGRCMQRKGAWTAVWSPLSLALCAAVLEQEGIEVSLLDYTVKEGTPEQLMAQISSIKPDLVVLNVTTPSIEDDLKIVTMTKQAYPETKTAIIGIHPTALPNECFNACKELDYIIRREPEFTLRELCRAIECSTDIPVCVPYAIASEGQEGKHIDLPLLVEGISFRKGDKIIHNPPRPWLDMDDLPHPAWHLIDTSDYIMPFHNVPFLLVATSRGCPYPCTFCADSTYYGRSLRQRSPERLVDEIEWAGKEFGIHEFLFWSESFTLDTRFVMAVCDEIIKRGLQISWVCNSRVDHVNLAMLMAFKKAGCWMIGYGIESASQAVLDSIKKGITVEQIKKAVELSHQAGLDVSGHCVLGLPSDTFQTINQTIDFTIDLDLDFVQFYCAVPFPGSKMYEQACHNHWINTTNWSKFEQNVSVLDYPHLTAKEIMNLRRRAYRRFYSRPRMILKVLKRLKKLSDFKVFFQMIREFMTWM</sequence>
<dbReference type="SFLD" id="SFLDS00029">
    <property type="entry name" value="Radical_SAM"/>
    <property type="match status" value="1"/>
</dbReference>
<protein>
    <submittedName>
        <fullName evidence="8">Uncharacterized protein</fullName>
    </submittedName>
</protein>
<dbReference type="Pfam" id="PF04055">
    <property type="entry name" value="Radical_SAM"/>
    <property type="match status" value="1"/>
</dbReference>
<dbReference type="SMART" id="SM00729">
    <property type="entry name" value="Elp3"/>
    <property type="match status" value="1"/>
</dbReference>
<dbReference type="Proteomes" id="UP000183085">
    <property type="component" value="Unassembled WGS sequence"/>
</dbReference>
<keyword evidence="2" id="KW-0949">S-adenosyl-L-methionine</keyword>
<evidence type="ECO:0000256" key="2">
    <source>
        <dbReference type="ARBA" id="ARBA00022691"/>
    </source>
</evidence>
<dbReference type="SFLD" id="SFLDG01123">
    <property type="entry name" value="methyltransferase_(Class_B)"/>
    <property type="match status" value="1"/>
</dbReference>
<feature type="domain" description="B12-binding" evidence="6">
    <location>
        <begin position="19"/>
        <end position="154"/>
    </location>
</feature>
<dbReference type="PROSITE" id="PS51918">
    <property type="entry name" value="RADICAL_SAM"/>
    <property type="match status" value="1"/>
</dbReference>
<evidence type="ECO:0000256" key="1">
    <source>
        <dbReference type="ARBA" id="ARBA00001966"/>
    </source>
</evidence>
<accession>A0A1J5E9Z1</accession>
<dbReference type="PANTHER" id="PTHR43409:SF16">
    <property type="entry name" value="SLR0320 PROTEIN"/>
    <property type="match status" value="1"/>
</dbReference>
<dbReference type="GO" id="GO:0051539">
    <property type="term" value="F:4 iron, 4 sulfur cluster binding"/>
    <property type="evidence" value="ECO:0007669"/>
    <property type="project" value="UniProtKB-KW"/>
</dbReference>
<dbReference type="InterPro" id="IPR007197">
    <property type="entry name" value="rSAM"/>
</dbReference>
<dbReference type="GO" id="GO:0003824">
    <property type="term" value="F:catalytic activity"/>
    <property type="evidence" value="ECO:0007669"/>
    <property type="project" value="InterPro"/>
</dbReference>
<dbReference type="SFLD" id="SFLDG01082">
    <property type="entry name" value="B12-binding_domain_containing"/>
    <property type="match status" value="1"/>
</dbReference>
<dbReference type="InterPro" id="IPR034466">
    <property type="entry name" value="Methyltransferase_Class_B"/>
</dbReference>
<dbReference type="InterPro" id="IPR058240">
    <property type="entry name" value="rSAM_sf"/>
</dbReference>
<dbReference type="PROSITE" id="PS51332">
    <property type="entry name" value="B12_BINDING"/>
    <property type="match status" value="1"/>
</dbReference>
<feature type="domain" description="Radical SAM core" evidence="7">
    <location>
        <begin position="219"/>
        <end position="456"/>
    </location>
</feature>
<name>A0A1J5E9Z1_9BACT</name>
<reference evidence="8 9" key="1">
    <citation type="journal article" date="2016" name="Environ. Microbiol.">
        <title>Genomic resolution of a cold subsurface aquifer community provides metabolic insights for novel microbes adapted to high CO concentrations.</title>
        <authorList>
            <person name="Probst A.J."/>
            <person name="Castelle C.J."/>
            <person name="Singh A."/>
            <person name="Brown C.T."/>
            <person name="Anantharaman K."/>
            <person name="Sharon I."/>
            <person name="Hug L.A."/>
            <person name="Burstein D."/>
            <person name="Emerson J.B."/>
            <person name="Thomas B.C."/>
            <person name="Banfield J.F."/>
        </authorList>
    </citation>
    <scope>NUCLEOTIDE SEQUENCE [LARGE SCALE GENOMIC DNA]</scope>
    <source>
        <strain evidence="8">CG2_30_40_21</strain>
    </source>
</reference>
<dbReference type="InterPro" id="IPR006158">
    <property type="entry name" value="Cobalamin-bd"/>
</dbReference>
<dbReference type="InterPro" id="IPR006638">
    <property type="entry name" value="Elp3/MiaA/NifB-like_rSAM"/>
</dbReference>
<dbReference type="Gene3D" id="3.40.50.280">
    <property type="entry name" value="Cobalamin-binding domain"/>
    <property type="match status" value="1"/>
</dbReference>
<evidence type="ECO:0000256" key="4">
    <source>
        <dbReference type="ARBA" id="ARBA00023004"/>
    </source>
</evidence>
<evidence type="ECO:0000259" key="6">
    <source>
        <dbReference type="PROSITE" id="PS51332"/>
    </source>
</evidence>
<organism evidence="8 9">
    <name type="scientific">Candidatus Desantisbacteria bacterium CG2_30_40_21</name>
    <dbReference type="NCBI Taxonomy" id="1817895"/>
    <lineage>
        <taxon>Bacteria</taxon>
        <taxon>Candidatus Desantisiibacteriota</taxon>
    </lineage>
</organism>
<dbReference type="GO" id="GO:0005829">
    <property type="term" value="C:cytosol"/>
    <property type="evidence" value="ECO:0007669"/>
    <property type="project" value="TreeGrafter"/>
</dbReference>
<dbReference type="Gene3D" id="3.80.30.20">
    <property type="entry name" value="tm_1862 like domain"/>
    <property type="match status" value="1"/>
</dbReference>
<dbReference type="PANTHER" id="PTHR43409">
    <property type="entry name" value="ANAEROBIC MAGNESIUM-PROTOPORPHYRIN IX MONOMETHYL ESTER CYCLASE-RELATED"/>
    <property type="match status" value="1"/>
</dbReference>
<dbReference type="SUPFAM" id="SSF102114">
    <property type="entry name" value="Radical SAM enzymes"/>
    <property type="match status" value="1"/>
</dbReference>
<comment type="caution">
    <text evidence="8">The sequence shown here is derived from an EMBL/GenBank/DDBJ whole genome shotgun (WGS) entry which is preliminary data.</text>
</comment>
<evidence type="ECO:0000256" key="3">
    <source>
        <dbReference type="ARBA" id="ARBA00022723"/>
    </source>
</evidence>
<dbReference type="GO" id="GO:0046872">
    <property type="term" value="F:metal ion binding"/>
    <property type="evidence" value="ECO:0007669"/>
    <property type="project" value="UniProtKB-KW"/>
</dbReference>
<dbReference type="CDD" id="cd01335">
    <property type="entry name" value="Radical_SAM"/>
    <property type="match status" value="1"/>
</dbReference>
<keyword evidence="3" id="KW-0479">Metal-binding</keyword>
<keyword evidence="4" id="KW-0408">Iron</keyword>